<protein>
    <submittedName>
        <fullName evidence="2">Uncharacterized protein</fullName>
    </submittedName>
</protein>
<accession>A0AC34FM33</accession>
<reference evidence="2" key="1">
    <citation type="submission" date="2022-11" db="UniProtKB">
        <authorList>
            <consortium name="WormBaseParasite"/>
        </authorList>
    </citation>
    <scope>IDENTIFICATION</scope>
</reference>
<organism evidence="1 2">
    <name type="scientific">Panagrolaimus sp. ES5</name>
    <dbReference type="NCBI Taxonomy" id="591445"/>
    <lineage>
        <taxon>Eukaryota</taxon>
        <taxon>Metazoa</taxon>
        <taxon>Ecdysozoa</taxon>
        <taxon>Nematoda</taxon>
        <taxon>Chromadorea</taxon>
        <taxon>Rhabditida</taxon>
        <taxon>Tylenchina</taxon>
        <taxon>Panagrolaimomorpha</taxon>
        <taxon>Panagrolaimoidea</taxon>
        <taxon>Panagrolaimidae</taxon>
        <taxon>Panagrolaimus</taxon>
    </lineage>
</organism>
<dbReference type="Proteomes" id="UP000887579">
    <property type="component" value="Unplaced"/>
</dbReference>
<dbReference type="WBParaSite" id="ES5_v2.g18383.t1">
    <property type="protein sequence ID" value="ES5_v2.g18383.t1"/>
    <property type="gene ID" value="ES5_v2.g18383"/>
</dbReference>
<sequence length="165" mass="18817">MEEVIRLQSSKRYVNGESSKISPFFQPPSESPSTAPDTTSSETQTEEEETEEKIVKEKSPSKSPIDSTSFSHLATEVEILTAKCEELEAAKDAAFDDVEQVKKYFKEKLRQTEHHLDATTFELERVQRENAELQKTIENLQLQLRHSSLHVAEEDNDEVSETQSE</sequence>
<evidence type="ECO:0000313" key="2">
    <source>
        <dbReference type="WBParaSite" id="ES5_v2.g18383.t1"/>
    </source>
</evidence>
<evidence type="ECO:0000313" key="1">
    <source>
        <dbReference type="Proteomes" id="UP000887579"/>
    </source>
</evidence>
<proteinExistence type="predicted"/>
<name>A0AC34FM33_9BILA</name>